<keyword evidence="3" id="KW-0677">Repeat</keyword>
<dbReference type="GO" id="GO:2000143">
    <property type="term" value="P:negative regulation of DNA-templated transcription initiation"/>
    <property type="evidence" value="ECO:0007669"/>
    <property type="project" value="TreeGrafter"/>
</dbReference>
<dbReference type="PANTHER" id="PTHR34701">
    <property type="entry name" value="TRANSCRIPTIONAL REGULATOR MRAZ"/>
    <property type="match status" value="1"/>
</dbReference>
<dbReference type="CDD" id="cd16321">
    <property type="entry name" value="MraZ_C"/>
    <property type="match status" value="1"/>
</dbReference>
<evidence type="ECO:0000256" key="3">
    <source>
        <dbReference type="ARBA" id="ARBA00022737"/>
    </source>
</evidence>
<protein>
    <recommendedName>
        <fullName evidence="1 7">Transcriptional regulator MraZ</fullName>
    </recommendedName>
</protein>
<dbReference type="HAMAP" id="MF_01008">
    <property type="entry name" value="MraZ"/>
    <property type="match status" value="1"/>
</dbReference>
<dbReference type="PROSITE" id="PS51740">
    <property type="entry name" value="SPOVT_ABRB"/>
    <property type="match status" value="2"/>
</dbReference>
<dbReference type="PANTHER" id="PTHR34701:SF1">
    <property type="entry name" value="TRANSCRIPTIONAL REGULATOR MRAZ"/>
    <property type="match status" value="1"/>
</dbReference>
<dbReference type="AlphaFoldDB" id="A0A4R2EG39"/>
<dbReference type="OrthoDB" id="9807753at2"/>
<evidence type="ECO:0000313" key="9">
    <source>
        <dbReference type="EMBL" id="TCN63049.1"/>
    </source>
</evidence>
<dbReference type="EMBL" id="SLWB01000016">
    <property type="protein sequence ID" value="TCN63049.1"/>
    <property type="molecule type" value="Genomic_DNA"/>
</dbReference>
<evidence type="ECO:0000256" key="1">
    <source>
        <dbReference type="ARBA" id="ARBA00013860"/>
    </source>
</evidence>
<gene>
    <name evidence="7" type="primary">mraZ</name>
    <name evidence="9" type="ORF">CLV25_11627</name>
</gene>
<feature type="domain" description="SpoVT-AbrB" evidence="8">
    <location>
        <begin position="83"/>
        <end position="126"/>
    </location>
</feature>
<accession>A0A4R2EG39</accession>
<dbReference type="InterPro" id="IPR020603">
    <property type="entry name" value="MraZ_dom"/>
</dbReference>
<evidence type="ECO:0000256" key="2">
    <source>
        <dbReference type="ARBA" id="ARBA00022490"/>
    </source>
</evidence>
<feature type="domain" description="SpoVT-AbrB" evidence="8">
    <location>
        <begin position="7"/>
        <end position="53"/>
    </location>
</feature>
<keyword evidence="5 7" id="KW-0238">DNA-binding</keyword>
<dbReference type="GO" id="GO:0009295">
    <property type="term" value="C:nucleoid"/>
    <property type="evidence" value="ECO:0007669"/>
    <property type="project" value="UniProtKB-SubCell"/>
</dbReference>
<keyword evidence="6 7" id="KW-0804">Transcription</keyword>
<dbReference type="Gene3D" id="3.40.1550.20">
    <property type="entry name" value="Transcriptional regulator MraZ domain"/>
    <property type="match status" value="1"/>
</dbReference>
<sequence>MNSFVGDYSCKLDDKGRVLFPAAFRKQWKGSLDRVILKKDIFEDCIVLYPMEEWERQLALIRKKINPYVKEQNQFLREFYRSAAEVELDSNGRMLIPKRLVEMAGLVKELVFIGIGDKIEIWDKDKYQTTNMSQEMLAAGAEKFLGGEIEEL</sequence>
<organism evidence="9 10">
    <name type="scientific">Acetobacteroides hydrogenigenes</name>
    <dbReference type="NCBI Taxonomy" id="979970"/>
    <lineage>
        <taxon>Bacteria</taxon>
        <taxon>Pseudomonadati</taxon>
        <taxon>Bacteroidota</taxon>
        <taxon>Bacteroidia</taxon>
        <taxon>Bacteroidales</taxon>
        <taxon>Rikenellaceae</taxon>
        <taxon>Acetobacteroides</taxon>
    </lineage>
</organism>
<dbReference type="Pfam" id="PF02381">
    <property type="entry name" value="MraZ"/>
    <property type="match status" value="2"/>
</dbReference>
<dbReference type="CDD" id="cd16320">
    <property type="entry name" value="MraZ_N"/>
    <property type="match status" value="1"/>
</dbReference>
<dbReference type="RefSeq" id="WP_131840216.1">
    <property type="nucleotide sequence ID" value="NZ_SLWB01000016.1"/>
</dbReference>
<comment type="subcellular location">
    <subcellularLocation>
        <location evidence="7">Cytoplasm</location>
        <location evidence="7">Nucleoid</location>
    </subcellularLocation>
</comment>
<dbReference type="NCBIfam" id="TIGR00242">
    <property type="entry name" value="division/cell wall cluster transcriptional repressor MraZ"/>
    <property type="match status" value="1"/>
</dbReference>
<dbReference type="Proteomes" id="UP000294830">
    <property type="component" value="Unassembled WGS sequence"/>
</dbReference>
<evidence type="ECO:0000256" key="6">
    <source>
        <dbReference type="ARBA" id="ARBA00023163"/>
    </source>
</evidence>
<dbReference type="InterPro" id="IPR003444">
    <property type="entry name" value="MraZ"/>
</dbReference>
<dbReference type="InterPro" id="IPR037914">
    <property type="entry name" value="SpoVT-AbrB_sf"/>
</dbReference>
<keyword evidence="10" id="KW-1185">Reference proteome</keyword>
<dbReference type="GO" id="GO:0000976">
    <property type="term" value="F:transcription cis-regulatory region binding"/>
    <property type="evidence" value="ECO:0007669"/>
    <property type="project" value="TreeGrafter"/>
</dbReference>
<comment type="similarity">
    <text evidence="7">Belongs to the MraZ family.</text>
</comment>
<reference evidence="9 10" key="1">
    <citation type="submission" date="2019-03" db="EMBL/GenBank/DDBJ databases">
        <title>Genomic Encyclopedia of Archaeal and Bacterial Type Strains, Phase II (KMG-II): from individual species to whole genera.</title>
        <authorList>
            <person name="Goeker M."/>
        </authorList>
    </citation>
    <scope>NUCLEOTIDE SEQUENCE [LARGE SCALE GENOMIC DNA]</scope>
    <source>
        <strain evidence="9 10">RL-C</strain>
    </source>
</reference>
<name>A0A4R2EG39_9BACT</name>
<dbReference type="SUPFAM" id="SSF89447">
    <property type="entry name" value="AbrB/MazE/MraZ-like"/>
    <property type="match status" value="1"/>
</dbReference>
<comment type="subunit">
    <text evidence="7">Forms oligomers.</text>
</comment>
<keyword evidence="2 7" id="KW-0963">Cytoplasm</keyword>
<dbReference type="InterPro" id="IPR038619">
    <property type="entry name" value="MraZ_sf"/>
</dbReference>
<evidence type="ECO:0000259" key="8">
    <source>
        <dbReference type="PROSITE" id="PS51740"/>
    </source>
</evidence>
<dbReference type="InterPro" id="IPR035642">
    <property type="entry name" value="MraZ_N"/>
</dbReference>
<dbReference type="InterPro" id="IPR007159">
    <property type="entry name" value="SpoVT-AbrB_dom"/>
</dbReference>
<dbReference type="GO" id="GO:0005737">
    <property type="term" value="C:cytoplasm"/>
    <property type="evidence" value="ECO:0007669"/>
    <property type="project" value="UniProtKB-UniRule"/>
</dbReference>
<evidence type="ECO:0000256" key="5">
    <source>
        <dbReference type="ARBA" id="ARBA00023125"/>
    </source>
</evidence>
<dbReference type="InterPro" id="IPR035644">
    <property type="entry name" value="MraZ_C"/>
</dbReference>
<keyword evidence="4 7" id="KW-0805">Transcription regulation</keyword>
<evidence type="ECO:0000313" key="10">
    <source>
        <dbReference type="Proteomes" id="UP000294830"/>
    </source>
</evidence>
<comment type="caution">
    <text evidence="9">The sequence shown here is derived from an EMBL/GenBank/DDBJ whole genome shotgun (WGS) entry which is preliminary data.</text>
</comment>
<proteinExistence type="inferred from homology"/>
<dbReference type="GO" id="GO:0003700">
    <property type="term" value="F:DNA-binding transcription factor activity"/>
    <property type="evidence" value="ECO:0007669"/>
    <property type="project" value="UniProtKB-UniRule"/>
</dbReference>
<evidence type="ECO:0000256" key="4">
    <source>
        <dbReference type="ARBA" id="ARBA00023015"/>
    </source>
</evidence>
<evidence type="ECO:0000256" key="7">
    <source>
        <dbReference type="HAMAP-Rule" id="MF_01008"/>
    </source>
</evidence>